<name>A0A9W6BZN8_9CHLO</name>
<dbReference type="InterPro" id="IPR057776">
    <property type="entry name" value="UTP23_sensor"/>
</dbReference>
<dbReference type="OrthoDB" id="25675at2759"/>
<feature type="compositionally biased region" description="Gly residues" evidence="7">
    <location>
        <begin position="246"/>
        <end position="271"/>
    </location>
</feature>
<dbReference type="AlphaFoldDB" id="A0A9W6BZN8"/>
<evidence type="ECO:0000256" key="5">
    <source>
        <dbReference type="ARBA" id="ARBA00037300"/>
    </source>
</evidence>
<dbReference type="CDD" id="cd08553">
    <property type="entry name" value="PIN_Fcf1-like"/>
    <property type="match status" value="1"/>
</dbReference>
<comment type="caution">
    <text evidence="9">The sequence shown here is derived from an EMBL/GenBank/DDBJ whole genome shotgun (WGS) entry which is preliminary data.</text>
</comment>
<feature type="region of interest" description="Disordered" evidence="7">
    <location>
        <begin position="207"/>
        <end position="373"/>
    </location>
</feature>
<feature type="compositionally biased region" description="Gly residues" evidence="7">
    <location>
        <begin position="364"/>
        <end position="373"/>
    </location>
</feature>
<evidence type="ECO:0000256" key="2">
    <source>
        <dbReference type="ARBA" id="ARBA00022517"/>
    </source>
</evidence>
<reference evidence="9 10" key="1">
    <citation type="journal article" date="2023" name="Commun. Biol.">
        <title>Reorganization of the ancestral sex-determining regions during the evolution of trioecy in Pleodorina starrii.</title>
        <authorList>
            <person name="Takahashi K."/>
            <person name="Suzuki S."/>
            <person name="Kawai-Toyooka H."/>
            <person name="Yamamoto K."/>
            <person name="Hamaji T."/>
            <person name="Ootsuki R."/>
            <person name="Yamaguchi H."/>
            <person name="Kawachi M."/>
            <person name="Higashiyama T."/>
            <person name="Nozaki H."/>
        </authorList>
    </citation>
    <scope>NUCLEOTIDE SEQUENCE [LARGE SCALE GENOMIC DNA]</scope>
    <source>
        <strain evidence="9 10">NIES-4479</strain>
    </source>
</reference>
<feature type="compositionally biased region" description="Basic and acidic residues" evidence="7">
    <location>
        <begin position="207"/>
        <end position="243"/>
    </location>
</feature>
<keyword evidence="10" id="KW-1185">Reference proteome</keyword>
<dbReference type="Pfam" id="PF04900">
    <property type="entry name" value="Fcf1"/>
    <property type="match status" value="2"/>
</dbReference>
<dbReference type="InterPro" id="IPR006984">
    <property type="entry name" value="Fcf1/UTP23"/>
</dbReference>
<evidence type="ECO:0000259" key="8">
    <source>
        <dbReference type="Pfam" id="PF24779"/>
    </source>
</evidence>
<dbReference type="EMBL" id="BRXU01000038">
    <property type="protein sequence ID" value="GLC60787.1"/>
    <property type="molecule type" value="Genomic_DNA"/>
</dbReference>
<dbReference type="Proteomes" id="UP001165080">
    <property type="component" value="Unassembled WGS sequence"/>
</dbReference>
<gene>
    <name evidence="9" type="primary">PLEST007861</name>
    <name evidence="9" type="ORF">PLESTB_001670800</name>
</gene>
<feature type="compositionally biased region" description="Low complexity" evidence="7">
    <location>
        <begin position="340"/>
        <end position="351"/>
    </location>
</feature>
<keyword evidence="3" id="KW-0698">rRNA processing</keyword>
<keyword evidence="4" id="KW-0539">Nucleus</keyword>
<feature type="compositionally biased region" description="Low complexity" evidence="7">
    <location>
        <begin position="300"/>
        <end position="310"/>
    </location>
</feature>
<dbReference type="SUPFAM" id="SSF88723">
    <property type="entry name" value="PIN domain-like"/>
    <property type="match status" value="1"/>
</dbReference>
<evidence type="ECO:0000313" key="10">
    <source>
        <dbReference type="Proteomes" id="UP001165080"/>
    </source>
</evidence>
<feature type="compositionally biased region" description="Acidic residues" evidence="7">
    <location>
        <begin position="121"/>
        <end position="138"/>
    </location>
</feature>
<evidence type="ECO:0000256" key="1">
    <source>
        <dbReference type="ARBA" id="ARBA00004604"/>
    </source>
</evidence>
<comment type="function">
    <text evidence="5">Involved in rRNA-processing and ribosome biogenesis.</text>
</comment>
<dbReference type="GO" id="GO:0006364">
    <property type="term" value="P:rRNA processing"/>
    <property type="evidence" value="ECO:0007669"/>
    <property type="project" value="UniProtKB-KW"/>
</dbReference>
<comment type="similarity">
    <text evidence="6">Belongs to the UTP23/FCF1 family. UTP23 subfamily.</text>
</comment>
<keyword evidence="2" id="KW-0690">Ribosome biogenesis</keyword>
<evidence type="ECO:0000256" key="3">
    <source>
        <dbReference type="ARBA" id="ARBA00022552"/>
    </source>
</evidence>
<dbReference type="Pfam" id="PF24779">
    <property type="entry name" value="UTP23_sensor"/>
    <property type="match status" value="1"/>
</dbReference>
<dbReference type="GO" id="GO:0032040">
    <property type="term" value="C:small-subunit processome"/>
    <property type="evidence" value="ECO:0007669"/>
    <property type="project" value="InterPro"/>
</dbReference>
<dbReference type="InterPro" id="IPR029060">
    <property type="entry name" value="PIN-like_dom_sf"/>
</dbReference>
<comment type="subcellular location">
    <subcellularLocation>
        <location evidence="1">Nucleus</location>
        <location evidence="1">Nucleolus</location>
    </subcellularLocation>
</comment>
<evidence type="ECO:0000256" key="6">
    <source>
        <dbReference type="ARBA" id="ARBA00038503"/>
    </source>
</evidence>
<organism evidence="9 10">
    <name type="scientific">Pleodorina starrii</name>
    <dbReference type="NCBI Taxonomy" id="330485"/>
    <lineage>
        <taxon>Eukaryota</taxon>
        <taxon>Viridiplantae</taxon>
        <taxon>Chlorophyta</taxon>
        <taxon>core chlorophytes</taxon>
        <taxon>Chlorophyceae</taxon>
        <taxon>CS clade</taxon>
        <taxon>Chlamydomonadales</taxon>
        <taxon>Volvocaceae</taxon>
        <taxon>Pleodorina</taxon>
    </lineage>
</organism>
<dbReference type="Gene3D" id="3.40.50.1010">
    <property type="entry name" value="5'-nuclease"/>
    <property type="match status" value="1"/>
</dbReference>
<evidence type="ECO:0000256" key="7">
    <source>
        <dbReference type="SAM" id="MobiDB-lite"/>
    </source>
</evidence>
<feature type="compositionally biased region" description="Gly residues" evidence="7">
    <location>
        <begin position="323"/>
        <end position="339"/>
    </location>
</feature>
<feature type="domain" description="UTP23 sensor motif region" evidence="8">
    <location>
        <begin position="280"/>
        <end position="296"/>
    </location>
</feature>
<protein>
    <recommendedName>
        <fullName evidence="8">UTP23 sensor motif region domain-containing protein</fullName>
    </recommendedName>
</protein>
<evidence type="ECO:0000256" key="4">
    <source>
        <dbReference type="ARBA" id="ARBA00023242"/>
    </source>
</evidence>
<accession>A0A9W6BZN8</accession>
<feature type="region of interest" description="Disordered" evidence="7">
    <location>
        <begin position="99"/>
        <end position="149"/>
    </location>
</feature>
<evidence type="ECO:0000313" key="9">
    <source>
        <dbReference type="EMBL" id="GLC60787.1"/>
    </source>
</evidence>
<proteinExistence type="inferred from homology"/>
<dbReference type="PANTHER" id="PTHR12416">
    <property type="entry name" value="RRNA-PROCESSING PROTEIN UTP23 HOMOLOG"/>
    <property type="match status" value="1"/>
</dbReference>
<sequence length="373" mass="38952">MRRKKHKATRRACNYYRINYGFHEPYKVLLDGNFIHATKAINLSELDTHLPKLLGGTCKLYTTKCVTRELRSLGPQFTAAAAAARAFPLHKCDHGDCKAAAEGGQKKKKKQNKKKEKEEANQEEEGDDEDEEGEEEEQGGGGGGGEGPISAADCIRAVIGRRNEQHWFVATQDAALRKELGQIPGCPLVFATVNGIHLETPSEVTRQKAKEAEAATRSLSKHERAAEPLLREERLAALRKEMQRGGAAGAGAAAGGGGGAAGGGAGGGGGLPPTMTSARFRRNKAKGPNPLAFKKKARKSTQQQQQQQQSQKRKAEGEPSAGAGSGGGGGGNGGSGGDGAAAAGTSEQQQAAKRRRKRAKQAAAGGGGGGGDE</sequence>